<dbReference type="WBParaSite" id="NBR_0000209201-mRNA-1">
    <property type="protein sequence ID" value="NBR_0000209201-mRNA-1"/>
    <property type="gene ID" value="NBR_0000209201"/>
</dbReference>
<gene>
    <name evidence="2" type="ORF">NBR_LOCUS2093</name>
</gene>
<evidence type="ECO:0000256" key="1">
    <source>
        <dbReference type="SAM" id="MobiDB-lite"/>
    </source>
</evidence>
<evidence type="ECO:0000313" key="2">
    <source>
        <dbReference type="EMBL" id="VDL65682.1"/>
    </source>
</evidence>
<reference evidence="2 3" key="2">
    <citation type="submission" date="2018-11" db="EMBL/GenBank/DDBJ databases">
        <authorList>
            <consortium name="Pathogen Informatics"/>
        </authorList>
    </citation>
    <scope>NUCLEOTIDE SEQUENCE [LARGE SCALE GENOMIC DNA]</scope>
</reference>
<sequence>MEPLEARKPRVKAQAAGGGRDLRRDSLRISRGRRPSSPEGQPKDKAQAAGGGRDLRRDSLRIRHKPRVAAGISTTPQLLSSQVKHKPRSAAEMSGEDRKFKVKVSFSLEGSTTTTPLLSSQV</sequence>
<proteinExistence type="predicted"/>
<dbReference type="Proteomes" id="UP000271162">
    <property type="component" value="Unassembled WGS sequence"/>
</dbReference>
<feature type="region of interest" description="Disordered" evidence="1">
    <location>
        <begin position="1"/>
        <end position="97"/>
    </location>
</feature>
<keyword evidence="3" id="KW-1185">Reference proteome</keyword>
<reference evidence="4" key="1">
    <citation type="submission" date="2017-02" db="UniProtKB">
        <authorList>
            <consortium name="WormBaseParasite"/>
        </authorList>
    </citation>
    <scope>IDENTIFICATION</scope>
</reference>
<accession>A0A0N4XHU0</accession>
<name>A0A0N4XHU0_NIPBR</name>
<organism evidence="4">
    <name type="scientific">Nippostrongylus brasiliensis</name>
    <name type="common">Rat hookworm</name>
    <dbReference type="NCBI Taxonomy" id="27835"/>
    <lineage>
        <taxon>Eukaryota</taxon>
        <taxon>Metazoa</taxon>
        <taxon>Ecdysozoa</taxon>
        <taxon>Nematoda</taxon>
        <taxon>Chromadorea</taxon>
        <taxon>Rhabditida</taxon>
        <taxon>Rhabditina</taxon>
        <taxon>Rhabditomorpha</taxon>
        <taxon>Strongyloidea</taxon>
        <taxon>Heligmosomidae</taxon>
        <taxon>Nippostrongylus</taxon>
    </lineage>
</organism>
<evidence type="ECO:0000313" key="3">
    <source>
        <dbReference type="Proteomes" id="UP000271162"/>
    </source>
</evidence>
<feature type="compositionally biased region" description="Polar residues" evidence="1">
    <location>
        <begin position="72"/>
        <end position="82"/>
    </location>
</feature>
<evidence type="ECO:0000313" key="4">
    <source>
        <dbReference type="WBParaSite" id="NBR_0000209201-mRNA-1"/>
    </source>
</evidence>
<dbReference type="EMBL" id="UYSL01002137">
    <property type="protein sequence ID" value="VDL65682.1"/>
    <property type="molecule type" value="Genomic_DNA"/>
</dbReference>
<dbReference type="AlphaFoldDB" id="A0A0N4XHU0"/>
<protein>
    <submittedName>
        <fullName evidence="2 4">Uncharacterized protein</fullName>
    </submittedName>
</protein>